<comment type="caution">
    <text evidence="2">The sequence shown here is derived from an EMBL/GenBank/DDBJ whole genome shotgun (WGS) entry which is preliminary data.</text>
</comment>
<feature type="region of interest" description="Disordered" evidence="1">
    <location>
        <begin position="55"/>
        <end position="100"/>
    </location>
</feature>
<evidence type="ECO:0000313" key="2">
    <source>
        <dbReference type="EMBL" id="KAK7512736.1"/>
    </source>
</evidence>
<evidence type="ECO:0000313" key="3">
    <source>
        <dbReference type="Proteomes" id="UP001363622"/>
    </source>
</evidence>
<evidence type="ECO:0000256" key="1">
    <source>
        <dbReference type="SAM" id="MobiDB-lite"/>
    </source>
</evidence>
<dbReference type="EMBL" id="JBBPHU010000010">
    <property type="protein sequence ID" value="KAK7512736.1"/>
    <property type="molecule type" value="Genomic_DNA"/>
</dbReference>
<sequence length="196" mass="21544">MHAGHDDLSFLSFLSFLFFPFFSFPSLSCPFYRFNQHLPSFFLNFFSPPLAGRQAERQKGITGQARSDRQTDRSGQVSKRSLYGTGQDRKGASGAGGGSCQEGPNSLLHIKSTVVVQSNPIQSNPIQSNPIYFTHNPSPFELPKRKPHKTFIVVFPPVVASLANSTYFLASAGGGCHKYVVGIDLRERESSIVCPV</sequence>
<keyword evidence="3" id="KW-1185">Reference proteome</keyword>
<gene>
    <name evidence="2" type="ORF">IWZ03DRAFT_38117</name>
</gene>
<name>A0ABR1KD83_9PEZI</name>
<accession>A0ABR1KD83</accession>
<protein>
    <submittedName>
        <fullName evidence="2">Uncharacterized protein</fullName>
    </submittedName>
</protein>
<dbReference type="Proteomes" id="UP001363622">
    <property type="component" value="Unassembled WGS sequence"/>
</dbReference>
<proteinExistence type="predicted"/>
<organism evidence="2 3">
    <name type="scientific">Phyllosticta citriasiana</name>
    <dbReference type="NCBI Taxonomy" id="595635"/>
    <lineage>
        <taxon>Eukaryota</taxon>
        <taxon>Fungi</taxon>
        <taxon>Dikarya</taxon>
        <taxon>Ascomycota</taxon>
        <taxon>Pezizomycotina</taxon>
        <taxon>Dothideomycetes</taxon>
        <taxon>Dothideomycetes incertae sedis</taxon>
        <taxon>Botryosphaeriales</taxon>
        <taxon>Phyllostictaceae</taxon>
        <taxon>Phyllosticta</taxon>
    </lineage>
</organism>
<reference evidence="2 3" key="1">
    <citation type="submission" date="2024-04" db="EMBL/GenBank/DDBJ databases">
        <title>Phyllosticta paracitricarpa is synonymous to the EU quarantine fungus P. citricarpa based on phylogenomic analyses.</title>
        <authorList>
            <consortium name="Lawrence Berkeley National Laboratory"/>
            <person name="Van Ingen-Buijs V.A."/>
            <person name="Van Westerhoven A.C."/>
            <person name="Haridas S."/>
            <person name="Skiadas P."/>
            <person name="Martin F."/>
            <person name="Groenewald J.Z."/>
            <person name="Crous P.W."/>
            <person name="Seidl M.F."/>
        </authorList>
    </citation>
    <scope>NUCLEOTIDE SEQUENCE [LARGE SCALE GENOMIC DNA]</scope>
    <source>
        <strain evidence="2 3">CBS 123371</strain>
    </source>
</reference>